<protein>
    <recommendedName>
        <fullName evidence="5">LTXXQ motif family protein</fullName>
    </recommendedName>
</protein>
<reference evidence="4" key="1">
    <citation type="submission" date="2015-06" db="EMBL/GenBank/DDBJ databases">
        <authorList>
            <person name="Lim Y.L."/>
            <person name="Ee R."/>
            <person name="Yong D."/>
            <person name="How K.Y."/>
            <person name="Yin W.F."/>
            <person name="Chan K.G."/>
        </authorList>
    </citation>
    <scope>NUCLEOTIDE SEQUENCE [LARGE SCALE GENOMIC DNA]</scope>
    <source>
        <strain evidence="4">DSM 25325</strain>
    </source>
</reference>
<dbReference type="AlphaFoldDB" id="A0A0G3ES52"/>
<dbReference type="KEGG" id="ptx:ABW99_03910"/>
<evidence type="ECO:0008006" key="5">
    <source>
        <dbReference type="Google" id="ProtNLM"/>
    </source>
</evidence>
<gene>
    <name evidence="3" type="ORF">ABW99_03910</name>
</gene>
<dbReference type="PATRIC" id="fig|445709.3.peg.835"/>
<feature type="compositionally biased region" description="Basic residues" evidence="1">
    <location>
        <begin position="150"/>
        <end position="167"/>
    </location>
</feature>
<dbReference type="RefSeq" id="WP_047213103.1">
    <property type="nucleotide sequence ID" value="NZ_CP011568.3"/>
</dbReference>
<dbReference type="Pfam" id="PF07813">
    <property type="entry name" value="LTXXQ"/>
    <property type="match status" value="1"/>
</dbReference>
<dbReference type="GO" id="GO:0042597">
    <property type="term" value="C:periplasmic space"/>
    <property type="evidence" value="ECO:0007669"/>
    <property type="project" value="InterPro"/>
</dbReference>
<feature type="chain" id="PRO_5002553530" description="LTXXQ motif family protein" evidence="2">
    <location>
        <begin position="27"/>
        <end position="175"/>
    </location>
</feature>
<feature type="signal peptide" evidence="2">
    <location>
        <begin position="1"/>
        <end position="26"/>
    </location>
</feature>
<accession>A0A0G3ES52</accession>
<dbReference type="InterPro" id="IPR012899">
    <property type="entry name" value="LTXXQ"/>
</dbReference>
<evidence type="ECO:0000256" key="2">
    <source>
        <dbReference type="SAM" id="SignalP"/>
    </source>
</evidence>
<organism evidence="3 4">
    <name type="scientific">Pandoraea thiooxydans</name>
    <dbReference type="NCBI Taxonomy" id="445709"/>
    <lineage>
        <taxon>Bacteria</taxon>
        <taxon>Pseudomonadati</taxon>
        <taxon>Pseudomonadota</taxon>
        <taxon>Betaproteobacteria</taxon>
        <taxon>Burkholderiales</taxon>
        <taxon>Burkholderiaceae</taxon>
        <taxon>Pandoraea</taxon>
    </lineage>
</organism>
<dbReference type="Proteomes" id="UP000036700">
    <property type="component" value="Chromosome"/>
</dbReference>
<evidence type="ECO:0000313" key="3">
    <source>
        <dbReference type="EMBL" id="AKJ67501.1"/>
    </source>
</evidence>
<evidence type="ECO:0000313" key="4">
    <source>
        <dbReference type="Proteomes" id="UP000036700"/>
    </source>
</evidence>
<name>A0A0G3ES52_9BURK</name>
<keyword evidence="2" id="KW-0732">Signal</keyword>
<keyword evidence="4" id="KW-1185">Reference proteome</keyword>
<proteinExistence type="predicted"/>
<dbReference type="STRING" id="445709.ABW99_03910"/>
<dbReference type="EMBL" id="CP011568">
    <property type="protein sequence ID" value="AKJ67501.1"/>
    <property type="molecule type" value="Genomic_DNA"/>
</dbReference>
<sequence length="175" mass="20079">MKNSLIRHAAVPALLTLAFLTTSAWAQTPPAAKAPESRAAEYVQNHAKKHEDYVERRINRLYGQLKITLEQAPQWSAFAQTMRDNAKRIDDAFKARAEKLPTMNAEDSLQSYAELAQMHAENMQKLSASFNALYATMSDQQKEIADKLFRKPYRHRRDEKRREHGARKPAMAPKQ</sequence>
<feature type="region of interest" description="Disordered" evidence="1">
    <location>
        <begin position="145"/>
        <end position="175"/>
    </location>
</feature>
<dbReference type="OrthoDB" id="5569970at2"/>
<evidence type="ECO:0000256" key="1">
    <source>
        <dbReference type="SAM" id="MobiDB-lite"/>
    </source>
</evidence>